<dbReference type="SMART" id="SM00822">
    <property type="entry name" value="PKS_KR"/>
    <property type="match status" value="1"/>
</dbReference>
<dbReference type="InterPro" id="IPR049552">
    <property type="entry name" value="PKS_DH_N"/>
</dbReference>
<dbReference type="InterPro" id="IPR013968">
    <property type="entry name" value="PKS_KR"/>
</dbReference>
<dbReference type="InterPro" id="IPR042104">
    <property type="entry name" value="PKS_dehydratase_sf"/>
</dbReference>
<dbReference type="SMART" id="SM00825">
    <property type="entry name" value="PKS_KS"/>
    <property type="match status" value="1"/>
</dbReference>
<evidence type="ECO:0000313" key="11">
    <source>
        <dbReference type="EMBL" id="WDF02033.1"/>
    </source>
</evidence>
<accession>A0ABY7VZ86</accession>
<evidence type="ECO:0000256" key="5">
    <source>
        <dbReference type="ARBA" id="ARBA00022553"/>
    </source>
</evidence>
<comment type="function">
    <text evidence="2">Involved in some intermediate steps for the synthesis of the antibiotic polyketide bacillaene which is involved in secondary metabolism.</text>
</comment>
<comment type="pathway">
    <text evidence="3">Antibiotic biosynthesis; bacillaene biosynthesis.</text>
</comment>
<dbReference type="Pfam" id="PF14765">
    <property type="entry name" value="PS-DH"/>
    <property type="match status" value="1"/>
</dbReference>
<dbReference type="InterPro" id="IPR006162">
    <property type="entry name" value="Ppantetheine_attach_site"/>
</dbReference>
<evidence type="ECO:0000256" key="4">
    <source>
        <dbReference type="ARBA" id="ARBA00022450"/>
    </source>
</evidence>
<evidence type="ECO:0000256" key="6">
    <source>
        <dbReference type="ARBA" id="ARBA00022679"/>
    </source>
</evidence>
<dbReference type="PROSITE" id="PS00012">
    <property type="entry name" value="PHOSPHOPANTETHEINE"/>
    <property type="match status" value="1"/>
</dbReference>
<feature type="active site" description="Proton acceptor; for dehydratase activity" evidence="7">
    <location>
        <position position="681"/>
    </location>
</feature>
<feature type="domain" description="Ketosynthase family 3 (KS3)" evidence="9">
    <location>
        <begin position="25"/>
        <end position="460"/>
    </location>
</feature>
<keyword evidence="6" id="KW-0808">Transferase</keyword>
<comment type="cofactor">
    <cofactor evidence="1">
        <name>pantetheine 4'-phosphate</name>
        <dbReference type="ChEBI" id="CHEBI:47942"/>
    </cofactor>
</comment>
<dbReference type="Pfam" id="PF22621">
    <property type="entry name" value="CurL-like_PKS_C"/>
    <property type="match status" value="1"/>
</dbReference>
<dbReference type="InterPro" id="IPR049900">
    <property type="entry name" value="PKS_mFAS_DH"/>
</dbReference>
<sequence length="1534" mass="172237">MKTPTINLEDLNLNNLFQTNSKDNSNSIAVIGMDGRVGQAENLSDFWSMLVDEQEFNKELPVSRKVDIESYLKLSGVQVPLGEEDYIKTTFMNDIAGFDYKFFGISKKEANYMDPNQRILLETTWKALEDAGYGGESIKGSNTGVYIGHSSDFGNDYRSITRVLSSNEEVEISGNVKSMMASRLSYYLNLNGPALVVDTACSSGLVALLTACRSLQSGDCSMAVVGGVNTDIIPVVDRDFGVGIRDINEINSKDGKTRTFDNSSDGTCAAEGAFAFVLKPFEEAIKDKDNVRAVIKGGAINQDGASNGITSPNSEAQGNLIIKAIEKASISAEDISYFEAHGTATKLGDPIEIDGIQRAMSFFTNKKQFCGVGSLKSNIGHLDNVAGLGGLAKVILAMSYRTLPATLNFNTPNVNIPFINSPVYVHDSNRNWGEDSAQILIAGVSSFGLSGTNCHLILQSPSIDFEETFSNEMFLLLPISAKSFKALRELVKSYINLLDNTKVNIHDLVYTASVGRFHHNIRLAIPFKEENQLLKDLKRFIETPIESAYQEFICNEHRIVSENKLKKRTGDLTEIEQSQISRYADNSLLLGLQNESEIEAIAKHYVRGANISWTALLKNINAKKVPLPTYPFQHEKCWVNLTGYSSIKYKNKDDYSVVHSSHELILSWELNPKRDWELSGHKINGQCVMPGTGYIEMVTKLIKNQLHENRNAKLERVLFIEPFIVSNDETRTLNLIVDKKGIQKSFTFSSNDTDGTNQKTHATGYIIFDEKDQIAINKKIDLNELKKSLTFPAIIYNEDDTKNGLVVDKRWSRSFVKGLKDSSSSEFLMTFSLPNQFHEEIDLYNLHPALMDMAVNAANNFMNEEEFHLPLSYGEIKIYKSLPKNIISYIKKIDVKGPEIHKFNIMLCDLSGNTLVDIKDYCIKSTSQSDNFGKSKFGYTNIFMNYSSPEKLVHRTGTIAIIGKKSVTTVEASKQLLKLGYKVIEVYEKDDWDQALKTLREINLSFALFNWHIDSNSEKEYIKEPLNQSFSFIKSWIKSKIKPKYGLAILLNNSCVVNQFDEVINPEQTALNGFWLSVGKENAHLKIKCIDFDDNTSFSRIADEICSNNRPGLVAYRKNEAFISQIQRSPLPPLDNKLTQMNLDGIFVITGGTGALGLTLTKALIKKGVKKIVLLGNTEYPIKKDWKSYNPKLNDIITEKMNLFIEFDEKLDLFEVSALDLSDYNKVNQFLNKLRIRYGKIQGIFHLAGKAGDGFIHNKDRSNFDLVVNPKMLGSFNLHRATSSDNLDFFVLFSSISSLIVQPGQSDYTAANMFMDSLSYLRGMKNLPSLSIQWPAWREIGMAFNYGAVDEDEEFPPLNVEQCLSILDKLLWSSENIPAVIMPGTRQFQEKNNEPDFSLDSQIDTLGSIDEVEHIVKIIWSKTLEINNVDLDDDFSSLGGNSLLTTQMLRGFEQYFPGVIDISDLFSYTTISEQTKYIKSKLEKEHNKSEGVNKINRTIDEIDVNTLDNLLEQVSHGKIGIQDSTSYLANKKLR</sequence>
<feature type="domain" description="Carrier" evidence="8">
    <location>
        <begin position="1407"/>
        <end position="1482"/>
    </location>
</feature>
<dbReference type="PANTHER" id="PTHR43775:SF37">
    <property type="entry name" value="SI:DKEY-61P9.11"/>
    <property type="match status" value="1"/>
</dbReference>
<dbReference type="CDD" id="cd00833">
    <property type="entry name" value="PKS"/>
    <property type="match status" value="1"/>
</dbReference>
<evidence type="ECO:0000313" key="12">
    <source>
        <dbReference type="Proteomes" id="UP001215143"/>
    </source>
</evidence>
<dbReference type="PANTHER" id="PTHR43775">
    <property type="entry name" value="FATTY ACID SYNTHASE"/>
    <property type="match status" value="1"/>
</dbReference>
<name>A0ABY7VZ86_9BACI</name>
<dbReference type="Gene3D" id="3.40.47.10">
    <property type="match status" value="1"/>
</dbReference>
<dbReference type="SUPFAM" id="SSF53901">
    <property type="entry name" value="Thiolase-like"/>
    <property type="match status" value="1"/>
</dbReference>
<keyword evidence="5" id="KW-0597">Phosphoprotein</keyword>
<feature type="domain" description="PKS/mFAS DH" evidence="10">
    <location>
        <begin position="634"/>
        <end position="932"/>
    </location>
</feature>
<dbReference type="Pfam" id="PF02801">
    <property type="entry name" value="Ketoacyl-synt_C"/>
    <property type="match status" value="1"/>
</dbReference>
<dbReference type="InterPro" id="IPR018201">
    <property type="entry name" value="Ketoacyl_synth_AS"/>
</dbReference>
<protein>
    <submittedName>
        <fullName evidence="11">SDR family NAD(P)-dependent oxidoreductase</fullName>
    </submittedName>
</protein>
<dbReference type="InterPro" id="IPR009081">
    <property type="entry name" value="PP-bd_ACP"/>
</dbReference>
<dbReference type="InterPro" id="IPR057326">
    <property type="entry name" value="KR_dom"/>
</dbReference>
<dbReference type="CDD" id="cd08953">
    <property type="entry name" value="KR_2_SDR_x"/>
    <property type="match status" value="1"/>
</dbReference>
<evidence type="ECO:0000259" key="9">
    <source>
        <dbReference type="PROSITE" id="PS52004"/>
    </source>
</evidence>
<evidence type="ECO:0000259" key="8">
    <source>
        <dbReference type="PROSITE" id="PS50075"/>
    </source>
</evidence>
<dbReference type="Pfam" id="PF00109">
    <property type="entry name" value="ketoacyl-synt"/>
    <property type="match status" value="1"/>
</dbReference>
<evidence type="ECO:0000256" key="2">
    <source>
        <dbReference type="ARBA" id="ARBA00003299"/>
    </source>
</evidence>
<dbReference type="InterPro" id="IPR014030">
    <property type="entry name" value="Ketoacyl_synth_N"/>
</dbReference>
<keyword evidence="4" id="KW-0596">Phosphopantetheine</keyword>
<dbReference type="Pfam" id="PF08659">
    <property type="entry name" value="KR"/>
    <property type="match status" value="1"/>
</dbReference>
<dbReference type="Pfam" id="PF21089">
    <property type="entry name" value="PKS_DH_N"/>
    <property type="match status" value="1"/>
</dbReference>
<dbReference type="Gene3D" id="3.10.129.110">
    <property type="entry name" value="Polyketide synthase dehydratase"/>
    <property type="match status" value="1"/>
</dbReference>
<dbReference type="Pfam" id="PF00550">
    <property type="entry name" value="PP-binding"/>
    <property type="match status" value="1"/>
</dbReference>
<dbReference type="InterPro" id="IPR036736">
    <property type="entry name" value="ACP-like_sf"/>
</dbReference>
<dbReference type="PROSITE" id="PS52004">
    <property type="entry name" value="KS3_2"/>
    <property type="match status" value="1"/>
</dbReference>
<dbReference type="PROSITE" id="PS52019">
    <property type="entry name" value="PKS_MFAS_DH"/>
    <property type="match status" value="1"/>
</dbReference>
<dbReference type="InterPro" id="IPR036291">
    <property type="entry name" value="NAD(P)-bd_dom_sf"/>
</dbReference>
<evidence type="ECO:0000256" key="7">
    <source>
        <dbReference type="PROSITE-ProRule" id="PRU01363"/>
    </source>
</evidence>
<feature type="active site" description="Proton donor; for dehydratase activity" evidence="7">
    <location>
        <position position="852"/>
    </location>
</feature>
<proteinExistence type="predicted"/>
<dbReference type="SUPFAM" id="SSF47336">
    <property type="entry name" value="ACP-like"/>
    <property type="match status" value="1"/>
</dbReference>
<reference evidence="11 12" key="1">
    <citation type="submission" date="2023-02" db="EMBL/GenBank/DDBJ databases">
        <authorList>
            <person name="Liu G."/>
        </authorList>
    </citation>
    <scope>NUCLEOTIDE SEQUENCE [LARGE SCALE GENOMIC DNA]</scope>
    <source>
        <strain evidence="11 12">DSM 23008</strain>
    </source>
</reference>
<dbReference type="PROSITE" id="PS00606">
    <property type="entry name" value="KS3_1"/>
    <property type="match status" value="1"/>
</dbReference>
<evidence type="ECO:0000256" key="1">
    <source>
        <dbReference type="ARBA" id="ARBA00001957"/>
    </source>
</evidence>
<dbReference type="InterPro" id="IPR049551">
    <property type="entry name" value="PKS_DH_C"/>
</dbReference>
<dbReference type="InterPro" id="IPR020841">
    <property type="entry name" value="PKS_Beta-ketoAc_synthase_dom"/>
</dbReference>
<dbReference type="Gene3D" id="1.10.1240.100">
    <property type="match status" value="1"/>
</dbReference>
<dbReference type="SUPFAM" id="SSF51735">
    <property type="entry name" value="NAD(P)-binding Rossmann-fold domains"/>
    <property type="match status" value="2"/>
</dbReference>
<dbReference type="RefSeq" id="WP_274271768.1">
    <property type="nucleotide sequence ID" value="NZ_CP117834.1"/>
</dbReference>
<dbReference type="InterPro" id="IPR050091">
    <property type="entry name" value="PKS_NRPS_Biosynth_Enz"/>
</dbReference>
<evidence type="ECO:0000256" key="3">
    <source>
        <dbReference type="ARBA" id="ARBA00004789"/>
    </source>
</evidence>
<feature type="region of interest" description="C-terminal hotdog fold" evidence="7">
    <location>
        <begin position="790"/>
        <end position="932"/>
    </location>
</feature>
<dbReference type="Proteomes" id="UP001215143">
    <property type="component" value="Chromosome"/>
</dbReference>
<dbReference type="EMBL" id="CP117834">
    <property type="protein sequence ID" value="WDF02033.1"/>
    <property type="molecule type" value="Genomic_DNA"/>
</dbReference>
<evidence type="ECO:0000259" key="10">
    <source>
        <dbReference type="PROSITE" id="PS52019"/>
    </source>
</evidence>
<dbReference type="InterPro" id="IPR014031">
    <property type="entry name" value="Ketoacyl_synth_C"/>
</dbReference>
<feature type="region of interest" description="N-terminal hotdog fold" evidence="7">
    <location>
        <begin position="634"/>
        <end position="773"/>
    </location>
</feature>
<dbReference type="Gene3D" id="1.10.1200.10">
    <property type="entry name" value="ACP-like"/>
    <property type="match status" value="1"/>
</dbReference>
<dbReference type="Gene3D" id="3.40.50.720">
    <property type="entry name" value="NAD(P)-binding Rossmann-like Domain"/>
    <property type="match status" value="1"/>
</dbReference>
<organism evidence="11 12">
    <name type="scientific">Shouchella hunanensis</name>
    <dbReference type="NCBI Taxonomy" id="766894"/>
    <lineage>
        <taxon>Bacteria</taxon>
        <taxon>Bacillati</taxon>
        <taxon>Bacillota</taxon>
        <taxon>Bacilli</taxon>
        <taxon>Bacillales</taxon>
        <taxon>Bacillaceae</taxon>
        <taxon>Shouchella</taxon>
    </lineage>
</organism>
<gene>
    <name evidence="11" type="ORF">PQ477_10910</name>
</gene>
<dbReference type="PROSITE" id="PS50075">
    <property type="entry name" value="CARRIER"/>
    <property type="match status" value="1"/>
</dbReference>
<keyword evidence="12" id="KW-1185">Reference proteome</keyword>
<dbReference type="InterPro" id="IPR016039">
    <property type="entry name" value="Thiolase-like"/>
</dbReference>